<keyword evidence="1" id="KW-0805">Transcription regulation</keyword>
<gene>
    <name evidence="5" type="ORF">EJC50_20070</name>
</gene>
<protein>
    <submittedName>
        <fullName evidence="5">AraC family transcriptional regulator</fullName>
    </submittedName>
</protein>
<evidence type="ECO:0000259" key="4">
    <source>
        <dbReference type="PROSITE" id="PS01124"/>
    </source>
</evidence>
<dbReference type="InterPro" id="IPR003313">
    <property type="entry name" value="AraC-bd"/>
</dbReference>
<dbReference type="KEGG" id="palb:EJC50_20070"/>
<dbReference type="SUPFAM" id="SSF51215">
    <property type="entry name" value="Regulatory protein AraC"/>
    <property type="match status" value="1"/>
</dbReference>
<dbReference type="PANTHER" id="PTHR43280:SF28">
    <property type="entry name" value="HTH-TYPE TRANSCRIPTIONAL ACTIVATOR RHAS"/>
    <property type="match status" value="1"/>
</dbReference>
<dbReference type="OrthoDB" id="192171at2"/>
<keyword evidence="2" id="KW-0238">DNA-binding</keyword>
<dbReference type="InterPro" id="IPR018060">
    <property type="entry name" value="HTH_AraC"/>
</dbReference>
<dbReference type="PANTHER" id="PTHR43280">
    <property type="entry name" value="ARAC-FAMILY TRANSCRIPTIONAL REGULATOR"/>
    <property type="match status" value="1"/>
</dbReference>
<dbReference type="InterPro" id="IPR009057">
    <property type="entry name" value="Homeodomain-like_sf"/>
</dbReference>
<dbReference type="EMBL" id="CP034437">
    <property type="protein sequence ID" value="AZN41713.1"/>
    <property type="molecule type" value="Genomic_DNA"/>
</dbReference>
<evidence type="ECO:0000313" key="6">
    <source>
        <dbReference type="Proteomes" id="UP000272528"/>
    </source>
</evidence>
<evidence type="ECO:0000313" key="5">
    <source>
        <dbReference type="EMBL" id="AZN41713.1"/>
    </source>
</evidence>
<evidence type="ECO:0000256" key="2">
    <source>
        <dbReference type="ARBA" id="ARBA00023125"/>
    </source>
</evidence>
<dbReference type="Pfam" id="PF02311">
    <property type="entry name" value="AraC_binding"/>
    <property type="match status" value="1"/>
</dbReference>
<dbReference type="GO" id="GO:0003700">
    <property type="term" value="F:DNA-binding transcription factor activity"/>
    <property type="evidence" value="ECO:0007669"/>
    <property type="project" value="InterPro"/>
</dbReference>
<dbReference type="Pfam" id="PF12833">
    <property type="entry name" value="HTH_18"/>
    <property type="match status" value="1"/>
</dbReference>
<reference evidence="6" key="1">
    <citation type="submission" date="2018-12" db="EMBL/GenBank/DDBJ databases">
        <title>Genome sequence of Peanibacillus sp.</title>
        <authorList>
            <person name="Subramani G."/>
            <person name="Srinivasan S."/>
            <person name="Kim M.K."/>
        </authorList>
    </citation>
    <scope>NUCLEOTIDE SEQUENCE [LARGE SCALE GENOMIC DNA]</scope>
    <source>
        <strain evidence="6">18JY67-1</strain>
    </source>
</reference>
<dbReference type="AlphaFoldDB" id="A0A3S9A7N1"/>
<name>A0A3S9A7N1_9BACL</name>
<keyword evidence="3" id="KW-0804">Transcription</keyword>
<evidence type="ECO:0000256" key="3">
    <source>
        <dbReference type="ARBA" id="ARBA00023163"/>
    </source>
</evidence>
<dbReference type="GO" id="GO:0043565">
    <property type="term" value="F:sequence-specific DNA binding"/>
    <property type="evidence" value="ECO:0007669"/>
    <property type="project" value="InterPro"/>
</dbReference>
<dbReference type="PROSITE" id="PS01124">
    <property type="entry name" value="HTH_ARAC_FAMILY_2"/>
    <property type="match status" value="1"/>
</dbReference>
<sequence>MMDIFFTTPPFPCFMCAGEDTYYFGDRHPARANLGAFDLLIVTKGALYINEDNRDMAASEGHALILKPNKAHYTYHSCDEETSFYWIHFQSLGVWSEQTASGYIYYPHSSYQELEPLSNDERLNMRSSMLRLPQFCKLVQPQKVYEMAEQLLELTSQPQSWVRWKQQTIFQSLILELHASAESEKDAASLRLAEKVAEYVRQNYRNSLSYAQIRETFSFHPTYISRCMKHAYGMNLTEYIIMYRIEQAALLLIKTDLAVSHIAEQVGFANLSYFARRFSKAKGVNPGKYRKQYSF</sequence>
<evidence type="ECO:0000256" key="1">
    <source>
        <dbReference type="ARBA" id="ARBA00023015"/>
    </source>
</evidence>
<dbReference type="Gene3D" id="1.10.10.60">
    <property type="entry name" value="Homeodomain-like"/>
    <property type="match status" value="2"/>
</dbReference>
<keyword evidence="6" id="KW-1185">Reference proteome</keyword>
<dbReference type="RefSeq" id="WP_126017419.1">
    <property type="nucleotide sequence ID" value="NZ_CP034437.1"/>
</dbReference>
<dbReference type="Gene3D" id="2.60.120.280">
    <property type="entry name" value="Regulatory protein AraC"/>
    <property type="match status" value="1"/>
</dbReference>
<feature type="domain" description="HTH araC/xylS-type" evidence="4">
    <location>
        <begin position="194"/>
        <end position="292"/>
    </location>
</feature>
<dbReference type="InterPro" id="IPR020449">
    <property type="entry name" value="Tscrpt_reg_AraC-type_HTH"/>
</dbReference>
<dbReference type="Proteomes" id="UP000272528">
    <property type="component" value="Chromosome"/>
</dbReference>
<dbReference type="SMART" id="SM00342">
    <property type="entry name" value="HTH_ARAC"/>
    <property type="match status" value="1"/>
</dbReference>
<proteinExistence type="predicted"/>
<dbReference type="SUPFAM" id="SSF46689">
    <property type="entry name" value="Homeodomain-like"/>
    <property type="match status" value="1"/>
</dbReference>
<organism evidence="5 6">
    <name type="scientific">Paenibacillus albus</name>
    <dbReference type="NCBI Taxonomy" id="2495582"/>
    <lineage>
        <taxon>Bacteria</taxon>
        <taxon>Bacillati</taxon>
        <taxon>Bacillota</taxon>
        <taxon>Bacilli</taxon>
        <taxon>Bacillales</taxon>
        <taxon>Paenibacillaceae</taxon>
        <taxon>Paenibacillus</taxon>
    </lineage>
</organism>
<dbReference type="PRINTS" id="PR00032">
    <property type="entry name" value="HTHARAC"/>
</dbReference>
<accession>A0A3S9A7N1</accession>
<dbReference type="InterPro" id="IPR037923">
    <property type="entry name" value="HTH-like"/>
</dbReference>